<dbReference type="STRING" id="34508.A0A4V5ZXR6"/>
<dbReference type="OrthoDB" id="9997116at2759"/>
<gene>
    <name evidence="2" type="ORF">L596_027970</name>
</gene>
<comment type="caution">
    <text evidence="2">The sequence shown here is derived from an EMBL/GenBank/DDBJ whole genome shotgun (WGS) entry which is preliminary data.</text>
</comment>
<evidence type="ECO:0000259" key="1">
    <source>
        <dbReference type="Pfam" id="PF21530"/>
    </source>
</evidence>
<sequence>MRVRPDQIQFKDWLLNLGDNKLFQFEEDKIVVPNDFLCRNSLAHESKRDKLGVLSLLSGETVSYRSIDSIHEDAATDSTLFNGAMIPTEFLNSVTHSSLPPHELMLKKNCVVMLLRNLNLNQGLANGTRLRVLDMRPRVLILTTDDGVLPFKMARHQFPVRLGSAMTINKSQGQTFDFVGIDLVGEVFAHGQLYVASLAPLRRMVSEAIFGHSTKLNQDINRIGGL</sequence>
<dbReference type="Pfam" id="PF21530">
    <property type="entry name" value="Pif1_2B_dom"/>
    <property type="match status" value="1"/>
</dbReference>
<evidence type="ECO:0000313" key="3">
    <source>
        <dbReference type="Proteomes" id="UP000298663"/>
    </source>
</evidence>
<dbReference type="PANTHER" id="PTHR10492:SF57">
    <property type="entry name" value="ATP-DEPENDENT DNA HELICASE"/>
    <property type="match status" value="1"/>
</dbReference>
<dbReference type="SUPFAM" id="SSF52540">
    <property type="entry name" value="P-loop containing nucleoside triphosphate hydrolases"/>
    <property type="match status" value="1"/>
</dbReference>
<evidence type="ECO:0000313" key="2">
    <source>
        <dbReference type="EMBL" id="TKR60775.1"/>
    </source>
</evidence>
<reference evidence="2 3" key="2">
    <citation type="journal article" date="2019" name="G3 (Bethesda)">
        <title>Hybrid Assembly of the Genome of the Entomopathogenic Nematode Steinernema carpocapsae Identifies the X-Chromosome.</title>
        <authorList>
            <person name="Serra L."/>
            <person name="Macchietto M."/>
            <person name="Macias-Munoz A."/>
            <person name="McGill C.J."/>
            <person name="Rodriguez I.M."/>
            <person name="Rodriguez B."/>
            <person name="Murad R."/>
            <person name="Mortazavi A."/>
        </authorList>
    </citation>
    <scope>NUCLEOTIDE SEQUENCE [LARGE SCALE GENOMIC DNA]</scope>
    <source>
        <strain evidence="2 3">ALL</strain>
    </source>
</reference>
<proteinExistence type="predicted"/>
<keyword evidence="3" id="KW-1185">Reference proteome</keyword>
<name>A0A4V5ZXR6_STECR</name>
<dbReference type="AlphaFoldDB" id="A0A4V5ZXR6"/>
<dbReference type="Proteomes" id="UP000298663">
    <property type="component" value="Unassembled WGS sequence"/>
</dbReference>
<reference evidence="2 3" key="1">
    <citation type="journal article" date="2015" name="Genome Biol.">
        <title>Comparative genomics of Steinernema reveals deeply conserved gene regulatory networks.</title>
        <authorList>
            <person name="Dillman A.R."/>
            <person name="Macchietto M."/>
            <person name="Porter C.F."/>
            <person name="Rogers A."/>
            <person name="Williams B."/>
            <person name="Antoshechkin I."/>
            <person name="Lee M.M."/>
            <person name="Goodwin Z."/>
            <person name="Lu X."/>
            <person name="Lewis E.E."/>
            <person name="Goodrich-Blair H."/>
            <person name="Stock S.P."/>
            <person name="Adams B.J."/>
            <person name="Sternberg P.W."/>
            <person name="Mortazavi A."/>
        </authorList>
    </citation>
    <scope>NUCLEOTIDE SEQUENCE [LARGE SCALE GENOMIC DNA]</scope>
    <source>
        <strain evidence="2 3">ALL</strain>
    </source>
</reference>
<feature type="domain" description="DNA helicase Pif1-like 2B" evidence="1">
    <location>
        <begin position="89"/>
        <end position="133"/>
    </location>
</feature>
<dbReference type="CDD" id="cd18809">
    <property type="entry name" value="SF1_C_RecD"/>
    <property type="match status" value="1"/>
</dbReference>
<protein>
    <recommendedName>
        <fullName evidence="1">DNA helicase Pif1-like 2B domain-containing protein</fullName>
    </recommendedName>
</protein>
<organism evidence="2 3">
    <name type="scientific">Steinernema carpocapsae</name>
    <name type="common">Entomopathogenic nematode</name>
    <dbReference type="NCBI Taxonomy" id="34508"/>
    <lineage>
        <taxon>Eukaryota</taxon>
        <taxon>Metazoa</taxon>
        <taxon>Ecdysozoa</taxon>
        <taxon>Nematoda</taxon>
        <taxon>Chromadorea</taxon>
        <taxon>Rhabditida</taxon>
        <taxon>Tylenchina</taxon>
        <taxon>Panagrolaimomorpha</taxon>
        <taxon>Strongyloidoidea</taxon>
        <taxon>Steinernematidae</taxon>
        <taxon>Steinernema</taxon>
    </lineage>
</organism>
<dbReference type="InterPro" id="IPR049163">
    <property type="entry name" value="Pif1-like_2B_dom"/>
</dbReference>
<dbReference type="InterPro" id="IPR027417">
    <property type="entry name" value="P-loop_NTPase"/>
</dbReference>
<dbReference type="PANTHER" id="PTHR10492">
    <property type="match status" value="1"/>
</dbReference>
<accession>A0A4V5ZXR6</accession>
<dbReference type="EMBL" id="AZBU02000011">
    <property type="protein sequence ID" value="TKR60775.1"/>
    <property type="molecule type" value="Genomic_DNA"/>
</dbReference>